<protein>
    <submittedName>
        <fullName evidence="7">TerC/Alx family metal homeostasis membrane protein</fullName>
    </submittedName>
</protein>
<keyword evidence="3 6" id="KW-0812">Transmembrane</keyword>
<feature type="transmembrane region" description="Helical" evidence="6">
    <location>
        <begin position="66"/>
        <end position="88"/>
    </location>
</feature>
<accession>A0ABW9KGJ8</accession>
<dbReference type="EMBL" id="JBJYXY010000001">
    <property type="protein sequence ID" value="MFN2974870.1"/>
    <property type="molecule type" value="Genomic_DNA"/>
</dbReference>
<keyword evidence="4 6" id="KW-1133">Transmembrane helix</keyword>
<sequence>MPHANVTHWVVFHVLLLVALGVEFLLLRKQSPARAYAATALWLTSGVLFGGYLYATLDHQLSQEFFAGFALEESLSIDNLFVFLLLFQSFQVKPDKQRKVLFWGILGAVVMRAAFIVAGVKLLDRFAWVTYIFAVLLLIAAIRLVLPQKHDKPAKPKWQQWLESKTTFSESQDGFFVQENGHRAPTVLLLALIAIAFTDFVFALDSIPAVLSITRHTFIAYTSNILAVMGLRSLFFVLAHALAKLKYLHYGLAAVLAFAAIKMIIDPWFEFTPLASLAIIFAILLVTILISLTLQHNEDEAAAH</sequence>
<evidence type="ECO:0000256" key="2">
    <source>
        <dbReference type="ARBA" id="ARBA00007511"/>
    </source>
</evidence>
<name>A0ABW9KGJ8_9BACT</name>
<keyword evidence="8" id="KW-1185">Reference proteome</keyword>
<comment type="caution">
    <text evidence="7">The sequence shown here is derived from an EMBL/GenBank/DDBJ whole genome shotgun (WGS) entry which is preliminary data.</text>
</comment>
<evidence type="ECO:0000256" key="6">
    <source>
        <dbReference type="SAM" id="Phobius"/>
    </source>
</evidence>
<evidence type="ECO:0000256" key="5">
    <source>
        <dbReference type="ARBA" id="ARBA00023136"/>
    </source>
</evidence>
<dbReference type="InterPro" id="IPR022369">
    <property type="entry name" value="Integral_membrane_TerC_rswitch"/>
</dbReference>
<feature type="transmembrane region" description="Helical" evidence="6">
    <location>
        <begin position="187"/>
        <end position="212"/>
    </location>
</feature>
<reference evidence="7 8" key="1">
    <citation type="submission" date="2024-12" db="EMBL/GenBank/DDBJ databases">
        <authorList>
            <person name="Lee Y."/>
        </authorList>
    </citation>
    <scope>NUCLEOTIDE SEQUENCE [LARGE SCALE GENOMIC DNA]</scope>
    <source>
        <strain evidence="7 8">03SUJ4</strain>
    </source>
</reference>
<evidence type="ECO:0000256" key="4">
    <source>
        <dbReference type="ARBA" id="ARBA00022989"/>
    </source>
</evidence>
<dbReference type="PANTHER" id="PTHR30238">
    <property type="entry name" value="MEMBRANE BOUND PREDICTED REDOX MODULATOR"/>
    <property type="match status" value="1"/>
</dbReference>
<comment type="similarity">
    <text evidence="2">Belongs to the TerC family.</text>
</comment>
<evidence type="ECO:0000256" key="3">
    <source>
        <dbReference type="ARBA" id="ARBA00022692"/>
    </source>
</evidence>
<dbReference type="Proteomes" id="UP001634747">
    <property type="component" value="Unassembled WGS sequence"/>
</dbReference>
<feature type="transmembrane region" description="Helical" evidence="6">
    <location>
        <begin position="126"/>
        <end position="146"/>
    </location>
</feature>
<dbReference type="InterPro" id="IPR005496">
    <property type="entry name" value="Integral_membrane_TerC"/>
</dbReference>
<feature type="transmembrane region" description="Helical" evidence="6">
    <location>
        <begin position="6"/>
        <end position="26"/>
    </location>
</feature>
<comment type="subcellular location">
    <subcellularLocation>
        <location evidence="1">Membrane</location>
        <topology evidence="1">Multi-pass membrane protein</topology>
    </subcellularLocation>
</comment>
<feature type="transmembrane region" description="Helical" evidence="6">
    <location>
        <begin position="100"/>
        <end position="120"/>
    </location>
</feature>
<keyword evidence="5 6" id="KW-0472">Membrane</keyword>
<dbReference type="Pfam" id="PF03741">
    <property type="entry name" value="TerC"/>
    <property type="match status" value="1"/>
</dbReference>
<gene>
    <name evidence="7" type="ORF">ACK2TP_03770</name>
</gene>
<feature type="transmembrane region" description="Helical" evidence="6">
    <location>
        <begin position="247"/>
        <end position="265"/>
    </location>
</feature>
<dbReference type="PANTHER" id="PTHR30238:SF0">
    <property type="entry name" value="THYLAKOID MEMBRANE PROTEIN TERC, CHLOROPLASTIC"/>
    <property type="match status" value="1"/>
</dbReference>
<evidence type="ECO:0000313" key="8">
    <source>
        <dbReference type="Proteomes" id="UP001634747"/>
    </source>
</evidence>
<evidence type="ECO:0000313" key="7">
    <source>
        <dbReference type="EMBL" id="MFN2974870.1"/>
    </source>
</evidence>
<evidence type="ECO:0000256" key="1">
    <source>
        <dbReference type="ARBA" id="ARBA00004141"/>
    </source>
</evidence>
<feature type="transmembrane region" description="Helical" evidence="6">
    <location>
        <begin position="271"/>
        <end position="294"/>
    </location>
</feature>
<dbReference type="NCBIfam" id="TIGR03718">
    <property type="entry name" value="R_switched_Alx"/>
    <property type="match status" value="1"/>
</dbReference>
<proteinExistence type="inferred from homology"/>
<feature type="transmembrane region" description="Helical" evidence="6">
    <location>
        <begin position="33"/>
        <end position="54"/>
    </location>
</feature>
<organism evidence="7 8">
    <name type="scientific">Terriglobus aquaticus</name>
    <dbReference type="NCBI Taxonomy" id="940139"/>
    <lineage>
        <taxon>Bacteria</taxon>
        <taxon>Pseudomonadati</taxon>
        <taxon>Acidobacteriota</taxon>
        <taxon>Terriglobia</taxon>
        <taxon>Terriglobales</taxon>
        <taxon>Acidobacteriaceae</taxon>
        <taxon>Terriglobus</taxon>
    </lineage>
</organism>
<feature type="transmembrane region" description="Helical" evidence="6">
    <location>
        <begin position="218"/>
        <end position="240"/>
    </location>
</feature>
<dbReference type="RefSeq" id="WP_263413582.1">
    <property type="nucleotide sequence ID" value="NZ_BAABBH010000001.1"/>
</dbReference>